<dbReference type="Proteomes" id="UP000005439">
    <property type="component" value="Chromosome"/>
</dbReference>
<evidence type="ECO:0000313" key="3">
    <source>
        <dbReference type="Proteomes" id="UP000005439"/>
    </source>
</evidence>
<dbReference type="InterPro" id="IPR015422">
    <property type="entry name" value="PyrdxlP-dep_Trfase_small"/>
</dbReference>
<dbReference type="PANTHER" id="PTHR43586">
    <property type="entry name" value="CYSTEINE DESULFURASE"/>
    <property type="match status" value="1"/>
</dbReference>
<name>G8TSK1_SULAD</name>
<keyword evidence="3" id="KW-1185">Reference proteome</keyword>
<dbReference type="SUPFAM" id="SSF53383">
    <property type="entry name" value="PLP-dependent transferases"/>
    <property type="match status" value="1"/>
</dbReference>
<dbReference type="EC" id="2.8.1.7" evidence="2"/>
<dbReference type="Pfam" id="PF00266">
    <property type="entry name" value="Aminotran_5"/>
    <property type="match status" value="1"/>
</dbReference>
<dbReference type="InterPro" id="IPR015421">
    <property type="entry name" value="PyrdxlP-dep_Trfase_major"/>
</dbReference>
<dbReference type="Gene3D" id="3.40.640.10">
    <property type="entry name" value="Type I PLP-dependent aspartate aminotransferase-like (Major domain)"/>
    <property type="match status" value="1"/>
</dbReference>
<protein>
    <submittedName>
        <fullName evidence="2">Cysteine desulfurase</fullName>
        <ecNumber evidence="2">2.8.1.7</ecNumber>
    </submittedName>
</protein>
<reference evidence="2 3" key="2">
    <citation type="journal article" date="2012" name="Stand. Genomic Sci.">
        <title>Complete genome sequence of the moderately thermophilic mineral-sulfide-oxidizing firmicute Sulfobacillus acidophilus type strain (NAL(T)).</title>
        <authorList>
            <person name="Anderson I."/>
            <person name="Chertkov O."/>
            <person name="Chen A."/>
            <person name="Saunders E."/>
            <person name="Lapidus A."/>
            <person name="Nolan M."/>
            <person name="Lucas S."/>
            <person name="Hammon N."/>
            <person name="Deshpande S."/>
            <person name="Cheng J.F."/>
            <person name="Han C."/>
            <person name="Tapia R."/>
            <person name="Goodwin L.A."/>
            <person name="Pitluck S."/>
            <person name="Liolios K."/>
            <person name="Pagani I."/>
            <person name="Ivanova N."/>
            <person name="Mikhailova N."/>
            <person name="Pati A."/>
            <person name="Palaniappan K."/>
            <person name="Land M."/>
            <person name="Pan C."/>
            <person name="Rohde M."/>
            <person name="Pukall R."/>
            <person name="Goker M."/>
            <person name="Detter J.C."/>
            <person name="Woyke T."/>
            <person name="Bristow J."/>
            <person name="Eisen J.A."/>
            <person name="Markowitz V."/>
            <person name="Hugenholtz P."/>
            <person name="Kyrpides N.C."/>
            <person name="Klenk H.P."/>
            <person name="Mavromatis K."/>
        </authorList>
    </citation>
    <scope>NUCLEOTIDE SEQUENCE [LARGE SCALE GENOMIC DNA]</scope>
    <source>
        <strain evidence="3">ATCC 700253 / DSM 10332 / NAL</strain>
    </source>
</reference>
<organism evidence="2 3">
    <name type="scientific">Sulfobacillus acidophilus (strain ATCC 700253 / DSM 10332 / NAL)</name>
    <dbReference type="NCBI Taxonomy" id="679936"/>
    <lineage>
        <taxon>Bacteria</taxon>
        <taxon>Bacillati</taxon>
        <taxon>Bacillota</taxon>
        <taxon>Clostridia</taxon>
        <taxon>Eubacteriales</taxon>
        <taxon>Clostridiales Family XVII. Incertae Sedis</taxon>
        <taxon>Sulfobacillus</taxon>
    </lineage>
</organism>
<dbReference type="EMBL" id="CP003179">
    <property type="protein sequence ID" value="AEW06693.1"/>
    <property type="molecule type" value="Genomic_DNA"/>
</dbReference>
<dbReference type="PANTHER" id="PTHR43586:SF4">
    <property type="entry name" value="ISOPENICILLIN N EPIMERASE"/>
    <property type="match status" value="1"/>
</dbReference>
<accession>G8TSK1</accession>
<dbReference type="KEGG" id="sap:Sulac_3247"/>
<evidence type="ECO:0000259" key="1">
    <source>
        <dbReference type="Pfam" id="PF00266"/>
    </source>
</evidence>
<dbReference type="Gene3D" id="3.90.1150.10">
    <property type="entry name" value="Aspartate Aminotransferase, domain 1"/>
    <property type="match status" value="1"/>
</dbReference>
<dbReference type="AlphaFoldDB" id="G8TSK1"/>
<proteinExistence type="predicted"/>
<sequence>MYGHDLKLLIPAAMNRTYLNVGTLGPTPGTALAAATARELEWIESGPGQPQSYLEARSRIRQFAERIERAMPGGVVALTENNSTALLRVFWGIAFQPGDEVITTNHEHGAVVQALSSVMRRFDLKIRVVDVDAPTGVVNQIRQALSEKTRLVVVSHVSYLTGWELPIGSIAEVIQAWPQCRLLVDGAQALGNIMVDPAAVGADFYVFCGHKWMLAPAGWAGLWVRQDRQIDLTTRWPLERVQAEVESLANGPFDVYTMTGADWEYGTRPWPRITAWSIMWDYFEEEGFLHHALYQRSLAEEAQARLEAFPDLRLDKPPSSELRQTALMTVQSQSFGSGLADILLRSRIVVKGEPRRQGIRISWAVFNTVDDLDQLIHALWAW</sequence>
<dbReference type="GO" id="GO:0031071">
    <property type="term" value="F:cysteine desulfurase activity"/>
    <property type="evidence" value="ECO:0007669"/>
    <property type="project" value="UniProtKB-EC"/>
</dbReference>
<feature type="domain" description="Aminotransferase class V" evidence="1">
    <location>
        <begin position="79"/>
        <end position="375"/>
    </location>
</feature>
<dbReference type="InterPro" id="IPR015424">
    <property type="entry name" value="PyrdxlP-dep_Trfase"/>
</dbReference>
<dbReference type="HOGENOM" id="CLU_003433_2_1_9"/>
<reference evidence="3" key="1">
    <citation type="submission" date="2011-12" db="EMBL/GenBank/DDBJ databases">
        <title>The complete genome of chromosome of Sulfobacillus acidophilus DSM 10332.</title>
        <authorList>
            <person name="Lucas S."/>
            <person name="Han J."/>
            <person name="Lapidus A."/>
            <person name="Bruce D."/>
            <person name="Goodwin L."/>
            <person name="Pitluck S."/>
            <person name="Peters L."/>
            <person name="Kyrpides N."/>
            <person name="Mavromatis K."/>
            <person name="Ivanova N."/>
            <person name="Mikhailova N."/>
            <person name="Chertkov O."/>
            <person name="Saunders E."/>
            <person name="Detter J.C."/>
            <person name="Tapia R."/>
            <person name="Han C."/>
            <person name="Land M."/>
            <person name="Hauser L."/>
            <person name="Markowitz V."/>
            <person name="Cheng J.-F."/>
            <person name="Hugenholtz P."/>
            <person name="Woyke T."/>
            <person name="Wu D."/>
            <person name="Pukall R."/>
            <person name="Gehrich-Schroeter G."/>
            <person name="Schneider S."/>
            <person name="Klenk H.-P."/>
            <person name="Eisen J.A."/>
        </authorList>
    </citation>
    <scope>NUCLEOTIDE SEQUENCE [LARGE SCALE GENOMIC DNA]</scope>
    <source>
        <strain evidence="3">ATCC 700253 / DSM 10332 / NAL</strain>
    </source>
</reference>
<dbReference type="STRING" id="679936.Sulac_3247"/>
<gene>
    <name evidence="2" type="ordered locus">Sulac_3247</name>
</gene>
<keyword evidence="2" id="KW-0808">Transferase</keyword>
<dbReference type="InterPro" id="IPR000192">
    <property type="entry name" value="Aminotrans_V_dom"/>
</dbReference>
<evidence type="ECO:0000313" key="2">
    <source>
        <dbReference type="EMBL" id="AEW06693.1"/>
    </source>
</evidence>
<dbReference type="PATRIC" id="fig|679936.5.peg.3356"/>